<organism evidence="2 3">
    <name type="scientific">Frieseomelitta varia</name>
    <dbReference type="NCBI Taxonomy" id="561572"/>
    <lineage>
        <taxon>Eukaryota</taxon>
        <taxon>Metazoa</taxon>
        <taxon>Ecdysozoa</taxon>
        <taxon>Arthropoda</taxon>
        <taxon>Hexapoda</taxon>
        <taxon>Insecta</taxon>
        <taxon>Pterygota</taxon>
        <taxon>Neoptera</taxon>
        <taxon>Endopterygota</taxon>
        <taxon>Hymenoptera</taxon>
        <taxon>Apocrita</taxon>
        <taxon>Aculeata</taxon>
        <taxon>Apoidea</taxon>
        <taxon>Anthophila</taxon>
        <taxon>Apidae</taxon>
        <taxon>Frieseomelitta</taxon>
    </lineage>
</organism>
<name>A0A833WB21_9HYME</name>
<keyword evidence="3" id="KW-1185">Reference proteome</keyword>
<evidence type="ECO:0000313" key="3">
    <source>
        <dbReference type="Proteomes" id="UP000655588"/>
    </source>
</evidence>
<evidence type="ECO:0000256" key="1">
    <source>
        <dbReference type="SAM" id="Phobius"/>
    </source>
</evidence>
<gene>
    <name evidence="2" type="ORF">E2986_04609</name>
</gene>
<proteinExistence type="predicted"/>
<dbReference type="AlphaFoldDB" id="A0A833WB21"/>
<comment type="caution">
    <text evidence="2">The sequence shown here is derived from an EMBL/GenBank/DDBJ whole genome shotgun (WGS) entry which is preliminary data.</text>
</comment>
<keyword evidence="1" id="KW-1133">Transmembrane helix</keyword>
<feature type="transmembrane region" description="Helical" evidence="1">
    <location>
        <begin position="70"/>
        <end position="92"/>
    </location>
</feature>
<keyword evidence="1" id="KW-0472">Membrane</keyword>
<evidence type="ECO:0000313" key="2">
    <source>
        <dbReference type="EMBL" id="KAF3426478.1"/>
    </source>
</evidence>
<sequence length="103" mass="12085">MTTMDKMDTSLPFMLKQEQKEFEDTDDDNTSLEDINHLLSISIPSLSANKFHIPTDPNDEFLRLSTTACFLFVLYIFHIFINVYSPIISFVIKKRMERFRATN</sequence>
<protein>
    <submittedName>
        <fullName evidence="2">Uncharacterized protein</fullName>
    </submittedName>
</protein>
<keyword evidence="1" id="KW-0812">Transmembrane</keyword>
<reference evidence="2" key="1">
    <citation type="submission" date="2019-11" db="EMBL/GenBank/DDBJ databases">
        <title>The nuclear and mitochondrial genomes of Frieseomelitta varia - a highly eusocial stingless bee (Meliponini) with a permanently sterile worker caste.</title>
        <authorList>
            <person name="Freitas F.C.P."/>
            <person name="Lourenco A.P."/>
            <person name="Nunes F.M.F."/>
            <person name="Paschoal A.R."/>
            <person name="Abreu F.C.P."/>
            <person name="Barbin F.O."/>
            <person name="Bataglia L."/>
            <person name="Cardoso-Junior C.A.M."/>
            <person name="Cervoni M.S."/>
            <person name="Silva S.R."/>
            <person name="Dalarmi F."/>
            <person name="Del Lama M.A."/>
            <person name="Depintor T.S."/>
            <person name="Ferreira K.M."/>
            <person name="Goria P.S."/>
            <person name="Jaskot M.C."/>
            <person name="Lago D.C."/>
            <person name="Luna-Lucena D."/>
            <person name="Moda L.M."/>
            <person name="Nascimento L."/>
            <person name="Pedrino M."/>
            <person name="Rabico F.O."/>
            <person name="Sanches F.C."/>
            <person name="Santos D.E."/>
            <person name="Santos C.G."/>
            <person name="Vieira J."/>
            <person name="Lopes T.F."/>
            <person name="Barchuk A.R."/>
            <person name="Hartfelder K."/>
            <person name="Simoes Z.L.P."/>
            <person name="Bitondi M.M.G."/>
            <person name="Pinheiro D.G."/>
        </authorList>
    </citation>
    <scope>NUCLEOTIDE SEQUENCE</scope>
    <source>
        <strain evidence="2">USP_RPSP 00005682</strain>
        <tissue evidence="2">Whole individual</tissue>
    </source>
</reference>
<dbReference type="EMBL" id="WNWW01000315">
    <property type="protein sequence ID" value="KAF3426478.1"/>
    <property type="molecule type" value="Genomic_DNA"/>
</dbReference>
<accession>A0A833WB21</accession>
<dbReference type="Proteomes" id="UP000655588">
    <property type="component" value="Unassembled WGS sequence"/>
</dbReference>